<dbReference type="EMBL" id="CP002216">
    <property type="protein sequence ID" value="ADQ05132.1"/>
    <property type="molecule type" value="Genomic_DNA"/>
</dbReference>
<evidence type="ECO:0000313" key="2">
    <source>
        <dbReference type="EMBL" id="ADQ05132.1"/>
    </source>
</evidence>
<protein>
    <submittedName>
        <fullName evidence="2">Diguanylate cyclase with GAF sensor</fullName>
    </submittedName>
</protein>
<dbReference type="SMART" id="SM00065">
    <property type="entry name" value="GAF"/>
    <property type="match status" value="1"/>
</dbReference>
<dbReference type="InterPro" id="IPR029787">
    <property type="entry name" value="Nucleotide_cyclase"/>
</dbReference>
<dbReference type="InterPro" id="IPR029016">
    <property type="entry name" value="GAF-like_dom_sf"/>
</dbReference>
<dbReference type="PANTHER" id="PTHR45138:SF23">
    <property type="entry name" value="SIGNALING PROTEIN"/>
    <property type="match status" value="1"/>
</dbReference>
<dbReference type="GO" id="GO:0043709">
    <property type="term" value="P:cell adhesion involved in single-species biofilm formation"/>
    <property type="evidence" value="ECO:0007669"/>
    <property type="project" value="TreeGrafter"/>
</dbReference>
<accession>E4Q3Q2</accession>
<dbReference type="InterPro" id="IPR050469">
    <property type="entry name" value="Diguanylate_Cyclase"/>
</dbReference>
<reference key="1">
    <citation type="submission" date="2010-09" db="EMBL/GenBank/DDBJ databases">
        <title>Complete sequence of Caldicellulosiruptor owensensis OL.</title>
        <authorList>
            <consortium name="US DOE Joint Genome Institute"/>
            <person name="Lucas S."/>
            <person name="Copeland A."/>
            <person name="Lapidus A."/>
            <person name="Cheng J.-F."/>
            <person name="Bruce D."/>
            <person name="Goodwin L."/>
            <person name="Pitluck S."/>
            <person name="Davenport K."/>
            <person name="Detter J.C."/>
            <person name="Han C."/>
            <person name="Tapia R."/>
            <person name="Land M."/>
            <person name="Hauser L."/>
            <person name="Chang Y.-J."/>
            <person name="Jeffries C."/>
            <person name="Kyrpides N."/>
            <person name="Ivanova N."/>
            <person name="Mikhailova N."/>
            <person name="Blumer-Schuette S.E."/>
            <person name="Kelly R.M."/>
            <person name="Woyke T."/>
        </authorList>
    </citation>
    <scope>NUCLEOTIDE SEQUENCE</scope>
    <source>
        <strain>OL</strain>
    </source>
</reference>
<dbReference type="Pfam" id="PF01590">
    <property type="entry name" value="GAF"/>
    <property type="match status" value="1"/>
</dbReference>
<dbReference type="InterPro" id="IPR000160">
    <property type="entry name" value="GGDEF_dom"/>
</dbReference>
<dbReference type="PANTHER" id="PTHR45138">
    <property type="entry name" value="REGULATORY COMPONENTS OF SENSORY TRANSDUCTION SYSTEM"/>
    <property type="match status" value="1"/>
</dbReference>
<dbReference type="FunFam" id="3.30.70.270:FF:000001">
    <property type="entry name" value="Diguanylate cyclase domain protein"/>
    <property type="match status" value="1"/>
</dbReference>
<dbReference type="GO" id="GO:1902201">
    <property type="term" value="P:negative regulation of bacterial-type flagellum-dependent cell motility"/>
    <property type="evidence" value="ECO:0007669"/>
    <property type="project" value="TreeGrafter"/>
</dbReference>
<dbReference type="GO" id="GO:0052621">
    <property type="term" value="F:diguanylate cyclase activity"/>
    <property type="evidence" value="ECO:0007669"/>
    <property type="project" value="TreeGrafter"/>
</dbReference>
<dbReference type="Gene3D" id="3.30.70.270">
    <property type="match status" value="1"/>
</dbReference>
<organism evidence="2 3">
    <name type="scientific">Caldicellulosiruptor owensensis (strain ATCC 700167 / DSM 13100 / OL)</name>
    <dbReference type="NCBI Taxonomy" id="632518"/>
    <lineage>
        <taxon>Bacteria</taxon>
        <taxon>Bacillati</taxon>
        <taxon>Bacillota</taxon>
        <taxon>Bacillota incertae sedis</taxon>
        <taxon>Caldicellulosiruptorales</taxon>
        <taxon>Caldicellulosiruptoraceae</taxon>
        <taxon>Caldicellulosiruptor</taxon>
    </lineage>
</organism>
<reference evidence="2 3" key="2">
    <citation type="journal article" date="2011" name="J. Bacteriol.">
        <title>Complete genome sequences for the anaerobic, extremely thermophilic plant biomass-degrading bacteria Caldicellulosiruptor hydrothermalis, Caldicellulosiruptor kristjanssonii, Caldicellulosiruptor kronotskyensis, Caldicellulosiruptor owensenis, and Caldicellulosiruptor lactoaceticus.</title>
        <authorList>
            <person name="Blumer-Schuette S.E."/>
            <person name="Ozdemir I."/>
            <person name="Mistry D."/>
            <person name="Lucas S."/>
            <person name="Lapidus A."/>
            <person name="Cheng J.F."/>
            <person name="Goodwin L.A."/>
            <person name="Pitluck S."/>
            <person name="Land M.L."/>
            <person name="Hauser L.J."/>
            <person name="Woyke T."/>
            <person name="Mikhailova N."/>
            <person name="Pati A."/>
            <person name="Kyrpides N.C."/>
            <person name="Ivanova N."/>
            <person name="Detter J.C."/>
            <person name="Walston-Davenport K."/>
            <person name="Han S."/>
            <person name="Adams M.W."/>
            <person name="Kelly R.M."/>
        </authorList>
    </citation>
    <scope>NUCLEOTIDE SEQUENCE [LARGE SCALE GENOMIC DNA]</scope>
    <source>
        <strain evidence="3">ATCC 700167 / DSM 13100 / OL</strain>
    </source>
</reference>
<gene>
    <name evidence="2" type="ordered locus">Calow_1586</name>
</gene>
<dbReference type="RefSeq" id="WP_013412471.1">
    <property type="nucleotide sequence ID" value="NC_014657.1"/>
</dbReference>
<dbReference type="SMART" id="SM00267">
    <property type="entry name" value="GGDEF"/>
    <property type="match status" value="1"/>
</dbReference>
<evidence type="ECO:0000313" key="3">
    <source>
        <dbReference type="Proteomes" id="UP000006889"/>
    </source>
</evidence>
<sequence>MNEQTVSKELKNLIRKLSKIGIAISREKNIDSILEMILNESIDITNSDGGTLYTVKEIDGQKYLIITFAKNYSIDFQFIGYKIPLDEKSIAGFVAKNAIPVTINNIQSVQNSHLQQFKFFDKASGYTTINVMAVPMIDYQGNVIGVLQVLNKKKSKEIKLTSENIFQSIVEYTKEDEEIVLSLASQASLLIERIHLYQRIEKNIANTRYALISLFNSMKQVIANLSEDILLEQEEFKKFATLDTLTGLFTRNEGMVYLEKQIQLSKMNESHFVVCFIDVDGLKGVNDTYGHQTGDELLKNFSQILKESIRSYDIAFRYGGDEFVVVLSKATLKEANIVFARIQDKINKFNISSSNTYKIDISYGFAEFSPESNFTAEDLIKIADENMYKMKKEKKVKKSCPS</sequence>
<dbReference type="InterPro" id="IPR003018">
    <property type="entry name" value="GAF"/>
</dbReference>
<dbReference type="SUPFAM" id="SSF55073">
    <property type="entry name" value="Nucleotide cyclase"/>
    <property type="match status" value="1"/>
</dbReference>
<dbReference type="eggNOG" id="COG2203">
    <property type="taxonomic scope" value="Bacteria"/>
</dbReference>
<dbReference type="CDD" id="cd01949">
    <property type="entry name" value="GGDEF"/>
    <property type="match status" value="1"/>
</dbReference>
<evidence type="ECO:0000259" key="1">
    <source>
        <dbReference type="PROSITE" id="PS50887"/>
    </source>
</evidence>
<dbReference type="GO" id="GO:0005886">
    <property type="term" value="C:plasma membrane"/>
    <property type="evidence" value="ECO:0007669"/>
    <property type="project" value="TreeGrafter"/>
</dbReference>
<dbReference type="NCBIfam" id="TIGR00254">
    <property type="entry name" value="GGDEF"/>
    <property type="match status" value="1"/>
</dbReference>
<dbReference type="Gene3D" id="3.30.450.40">
    <property type="match status" value="1"/>
</dbReference>
<dbReference type="AlphaFoldDB" id="E4Q3Q2"/>
<dbReference type="Pfam" id="PF00990">
    <property type="entry name" value="GGDEF"/>
    <property type="match status" value="1"/>
</dbReference>
<dbReference type="Proteomes" id="UP000006889">
    <property type="component" value="Chromosome"/>
</dbReference>
<dbReference type="eggNOG" id="COG2199">
    <property type="taxonomic scope" value="Bacteria"/>
</dbReference>
<proteinExistence type="predicted"/>
<dbReference type="SUPFAM" id="SSF55781">
    <property type="entry name" value="GAF domain-like"/>
    <property type="match status" value="1"/>
</dbReference>
<dbReference type="STRING" id="632518.Calow_1586"/>
<name>E4Q3Q2_CALOW</name>
<feature type="domain" description="GGDEF" evidence="1">
    <location>
        <begin position="270"/>
        <end position="402"/>
    </location>
</feature>
<dbReference type="HOGENOM" id="CLU_709188_0_0_9"/>
<dbReference type="KEGG" id="cow:Calow_1586"/>
<dbReference type="InterPro" id="IPR043128">
    <property type="entry name" value="Rev_trsase/Diguanyl_cyclase"/>
</dbReference>
<keyword evidence="3" id="KW-1185">Reference proteome</keyword>
<dbReference type="OrthoDB" id="9783388at2"/>
<dbReference type="PROSITE" id="PS50887">
    <property type="entry name" value="GGDEF"/>
    <property type="match status" value="1"/>
</dbReference>